<dbReference type="InterPro" id="IPR002078">
    <property type="entry name" value="Sigma_54_int"/>
</dbReference>
<dbReference type="SMART" id="SM00091">
    <property type="entry name" value="PAS"/>
    <property type="match status" value="1"/>
</dbReference>
<sequence>MQTIAFIALTPRMQEAAREILRAEHPDVLLAEGLMDGAADTARALADRGVEVVISRGATARRVQDALPDLSVVDISTSSLDLLTALHKARERARRVAVVAFPPMSDNAVELGRMLGAQVDVVEWETQEGIVPALLAARERGADMVVGGYIMALYAARLGIPCQPVEPSPASILAAVREAKRIAHGRSVEKAKNSLLRAVLTSTDNGIVAVDRAGRVTVCNPVAGRLLRLTESDALGRPVDEVWPRSGLERVLSAGRPETARIERVFDQELLCGTLPLTVRGETVGAVATIHDAQKIRKLEATLRLRGLASGHVATARLEDAHGESPALAHAVAMARDYARTGDTVLLHGETGTGKELFAQGIHNASPRRAGPFVAVNCAALPGQLLESELFGYVPGAFTGASQKGRPGLFELAHGGTIFLDEIAEMEPGTQGKLLRVLQERKVMRLGSDQVIPVDVRAVAATNRDLGALVAEGRFRADLYYRLNVLRLRLPPLRARSGDVPGLAARFLDQASGRPGRFQLSGGALRALAAHPWPGNVRELQNVMARVAATHRGRTVDEALVRELLDEAPALREGHGEQGGGAGFPGPAGGAGTGNAGSAGGAAPGSGPGSAGGLRAAERARLEDALSRARGRVGEAAALLGVSRSTLWRRMRALGLEKN</sequence>
<dbReference type="GO" id="GO:0005524">
    <property type="term" value="F:ATP binding"/>
    <property type="evidence" value="ECO:0007669"/>
    <property type="project" value="UniProtKB-KW"/>
</dbReference>
<dbReference type="InterPro" id="IPR025662">
    <property type="entry name" value="Sigma_54_int_dom_ATP-bd_1"/>
</dbReference>
<dbReference type="InterPro" id="IPR003593">
    <property type="entry name" value="AAA+_ATPase"/>
</dbReference>
<feature type="domain" description="PAS" evidence="8">
    <location>
        <begin position="192"/>
        <end position="237"/>
    </location>
</feature>
<dbReference type="Gene3D" id="3.30.450.20">
    <property type="entry name" value="PAS domain"/>
    <property type="match status" value="1"/>
</dbReference>
<evidence type="ECO:0000256" key="3">
    <source>
        <dbReference type="ARBA" id="ARBA00023015"/>
    </source>
</evidence>
<dbReference type="Gene3D" id="1.10.10.60">
    <property type="entry name" value="Homeodomain-like"/>
    <property type="match status" value="1"/>
</dbReference>
<dbReference type="SMART" id="SM00382">
    <property type="entry name" value="AAA"/>
    <property type="match status" value="1"/>
</dbReference>
<feature type="domain" description="Sigma-54 factor interaction" evidence="7">
    <location>
        <begin position="321"/>
        <end position="549"/>
    </location>
</feature>
<dbReference type="SUPFAM" id="SSF46689">
    <property type="entry name" value="Homeodomain-like"/>
    <property type="match status" value="1"/>
</dbReference>
<proteinExistence type="predicted"/>
<keyword evidence="1" id="KW-0547">Nucleotide-binding</keyword>
<evidence type="ECO:0000256" key="5">
    <source>
        <dbReference type="ARBA" id="ARBA00023163"/>
    </source>
</evidence>
<dbReference type="InterPro" id="IPR009057">
    <property type="entry name" value="Homeodomain-like_sf"/>
</dbReference>
<organism evidence="9 10">
    <name type="scientific">Fundidesulfovibrio magnetotacticus</name>
    <dbReference type="NCBI Taxonomy" id="2730080"/>
    <lineage>
        <taxon>Bacteria</taxon>
        <taxon>Pseudomonadati</taxon>
        <taxon>Thermodesulfobacteriota</taxon>
        <taxon>Desulfovibrionia</taxon>
        <taxon>Desulfovibrionales</taxon>
        <taxon>Desulfovibrionaceae</taxon>
        <taxon>Fundidesulfovibrio</taxon>
    </lineage>
</organism>
<dbReference type="InterPro" id="IPR000014">
    <property type="entry name" value="PAS"/>
</dbReference>
<feature type="region of interest" description="Disordered" evidence="6">
    <location>
        <begin position="572"/>
        <end position="616"/>
    </location>
</feature>
<dbReference type="InterPro" id="IPR002197">
    <property type="entry name" value="HTH_Fis"/>
</dbReference>
<evidence type="ECO:0000256" key="2">
    <source>
        <dbReference type="ARBA" id="ARBA00022840"/>
    </source>
</evidence>
<dbReference type="EMBL" id="BLTE01000004">
    <property type="protein sequence ID" value="GFK93417.1"/>
    <property type="molecule type" value="Genomic_DNA"/>
</dbReference>
<dbReference type="GO" id="GO:0043565">
    <property type="term" value="F:sequence-specific DNA binding"/>
    <property type="evidence" value="ECO:0007669"/>
    <property type="project" value="InterPro"/>
</dbReference>
<evidence type="ECO:0000256" key="6">
    <source>
        <dbReference type="SAM" id="MobiDB-lite"/>
    </source>
</evidence>
<protein>
    <submittedName>
        <fullName evidence="9">Arginine utilization regulatory protein RocR</fullName>
    </submittedName>
</protein>
<dbReference type="InterPro" id="IPR035965">
    <property type="entry name" value="PAS-like_dom_sf"/>
</dbReference>
<dbReference type="Pfam" id="PF06506">
    <property type="entry name" value="PrpR_N"/>
    <property type="match status" value="1"/>
</dbReference>
<evidence type="ECO:0000259" key="8">
    <source>
        <dbReference type="PROSITE" id="PS50112"/>
    </source>
</evidence>
<keyword evidence="5" id="KW-0804">Transcription</keyword>
<dbReference type="PRINTS" id="PR01590">
    <property type="entry name" value="HTHFIS"/>
</dbReference>
<dbReference type="Pfam" id="PF00158">
    <property type="entry name" value="Sigma54_activat"/>
    <property type="match status" value="1"/>
</dbReference>
<dbReference type="InterPro" id="IPR010524">
    <property type="entry name" value="Sig_transdc_resp-reg_PrpR_N"/>
</dbReference>
<dbReference type="RefSeq" id="WP_173082414.1">
    <property type="nucleotide sequence ID" value="NZ_BLTE01000004.1"/>
</dbReference>
<dbReference type="PROSITE" id="PS50045">
    <property type="entry name" value="SIGMA54_INTERACT_4"/>
    <property type="match status" value="1"/>
</dbReference>
<keyword evidence="10" id="KW-1185">Reference proteome</keyword>
<dbReference type="InterPro" id="IPR025944">
    <property type="entry name" value="Sigma_54_int_dom_CS"/>
</dbReference>
<dbReference type="Pfam" id="PF25601">
    <property type="entry name" value="AAA_lid_14"/>
    <property type="match status" value="1"/>
</dbReference>
<reference evidence="9 10" key="1">
    <citation type="submission" date="2020-04" db="EMBL/GenBank/DDBJ databases">
        <authorList>
            <consortium name="Desulfovibrio sp. FSS-1 genome sequencing consortium"/>
            <person name="Shimoshige H."/>
            <person name="Kobayashi H."/>
            <person name="Maekawa T."/>
        </authorList>
    </citation>
    <scope>NUCLEOTIDE SEQUENCE [LARGE SCALE GENOMIC DNA]</scope>
    <source>
        <strain evidence="9 10">SIID29052-01</strain>
    </source>
</reference>
<dbReference type="Proteomes" id="UP000494245">
    <property type="component" value="Unassembled WGS sequence"/>
</dbReference>
<evidence type="ECO:0000259" key="7">
    <source>
        <dbReference type="PROSITE" id="PS50045"/>
    </source>
</evidence>
<dbReference type="PROSITE" id="PS00676">
    <property type="entry name" value="SIGMA54_INTERACT_2"/>
    <property type="match status" value="1"/>
</dbReference>
<keyword evidence="2" id="KW-0067">ATP-binding</keyword>
<dbReference type="InterPro" id="IPR025943">
    <property type="entry name" value="Sigma_54_int_dom_ATP-bd_2"/>
</dbReference>
<dbReference type="SUPFAM" id="SSF52540">
    <property type="entry name" value="P-loop containing nucleoside triphosphate hydrolases"/>
    <property type="match status" value="1"/>
</dbReference>
<dbReference type="Pfam" id="PF00989">
    <property type="entry name" value="PAS"/>
    <property type="match status" value="1"/>
</dbReference>
<dbReference type="PANTHER" id="PTHR32071">
    <property type="entry name" value="TRANSCRIPTIONAL REGULATORY PROTEIN"/>
    <property type="match status" value="1"/>
</dbReference>
<dbReference type="Gene3D" id="3.40.50.300">
    <property type="entry name" value="P-loop containing nucleotide triphosphate hydrolases"/>
    <property type="match status" value="1"/>
</dbReference>
<dbReference type="CDD" id="cd00009">
    <property type="entry name" value="AAA"/>
    <property type="match status" value="1"/>
</dbReference>
<evidence type="ECO:0000256" key="1">
    <source>
        <dbReference type="ARBA" id="ARBA00022741"/>
    </source>
</evidence>
<dbReference type="PROSITE" id="PS00688">
    <property type="entry name" value="SIGMA54_INTERACT_3"/>
    <property type="match status" value="1"/>
</dbReference>
<dbReference type="PROSITE" id="PS00675">
    <property type="entry name" value="SIGMA54_INTERACT_1"/>
    <property type="match status" value="1"/>
</dbReference>
<dbReference type="PROSITE" id="PS50112">
    <property type="entry name" value="PAS"/>
    <property type="match status" value="1"/>
</dbReference>
<dbReference type="Gene3D" id="3.40.50.10660">
    <property type="entry name" value="PrpR receptor domain-like"/>
    <property type="match status" value="1"/>
</dbReference>
<name>A0A6V8LUT1_9BACT</name>
<dbReference type="Pfam" id="PF02954">
    <property type="entry name" value="HTH_8"/>
    <property type="match status" value="1"/>
</dbReference>
<reference evidence="9 10" key="2">
    <citation type="submission" date="2020-05" db="EMBL/GenBank/DDBJ databases">
        <title>Draft genome sequence of Desulfovibrio sp. strainFSS-1.</title>
        <authorList>
            <person name="Shimoshige H."/>
            <person name="Kobayashi H."/>
            <person name="Maekawa T."/>
        </authorList>
    </citation>
    <scope>NUCLEOTIDE SEQUENCE [LARGE SCALE GENOMIC DNA]</scope>
    <source>
        <strain evidence="9 10">SIID29052-01</strain>
    </source>
</reference>
<dbReference type="SUPFAM" id="SSF55785">
    <property type="entry name" value="PYP-like sensor domain (PAS domain)"/>
    <property type="match status" value="1"/>
</dbReference>
<dbReference type="FunFam" id="3.40.50.300:FF:000006">
    <property type="entry name" value="DNA-binding transcriptional regulator NtrC"/>
    <property type="match status" value="1"/>
</dbReference>
<accession>A0A6V8LUT1</accession>
<comment type="caution">
    <text evidence="9">The sequence shown here is derived from an EMBL/GenBank/DDBJ whole genome shotgun (WGS) entry which is preliminary data.</text>
</comment>
<keyword evidence="4" id="KW-0238">DNA-binding</keyword>
<dbReference type="CDD" id="cd00130">
    <property type="entry name" value="PAS"/>
    <property type="match status" value="1"/>
</dbReference>
<dbReference type="InterPro" id="IPR013767">
    <property type="entry name" value="PAS_fold"/>
</dbReference>
<evidence type="ECO:0000313" key="9">
    <source>
        <dbReference type="EMBL" id="GFK93417.1"/>
    </source>
</evidence>
<keyword evidence="3" id="KW-0805">Transcription regulation</keyword>
<dbReference type="Gene3D" id="1.10.8.60">
    <property type="match status" value="1"/>
</dbReference>
<dbReference type="Gene3D" id="3.40.50.2300">
    <property type="match status" value="1"/>
</dbReference>
<gene>
    <name evidence="9" type="primary">rocR_1</name>
    <name evidence="9" type="ORF">NNJEOMEG_01249</name>
</gene>
<feature type="compositionally biased region" description="Gly residues" evidence="6">
    <location>
        <begin position="577"/>
        <end position="612"/>
    </location>
</feature>
<evidence type="ECO:0000313" key="10">
    <source>
        <dbReference type="Proteomes" id="UP000494245"/>
    </source>
</evidence>
<dbReference type="InterPro" id="IPR058031">
    <property type="entry name" value="AAA_lid_NorR"/>
</dbReference>
<dbReference type="SUPFAM" id="SSF159800">
    <property type="entry name" value="PrpR receptor domain-like"/>
    <property type="match status" value="1"/>
</dbReference>
<dbReference type="GO" id="GO:0000156">
    <property type="term" value="F:phosphorelay response regulator activity"/>
    <property type="evidence" value="ECO:0007669"/>
    <property type="project" value="InterPro"/>
</dbReference>
<dbReference type="InterPro" id="IPR027417">
    <property type="entry name" value="P-loop_NTPase"/>
</dbReference>
<evidence type="ECO:0000256" key="4">
    <source>
        <dbReference type="ARBA" id="ARBA00023125"/>
    </source>
</evidence>
<dbReference type="AlphaFoldDB" id="A0A6V8LUT1"/>
<dbReference type="GO" id="GO:0006355">
    <property type="term" value="P:regulation of DNA-templated transcription"/>
    <property type="evidence" value="ECO:0007669"/>
    <property type="project" value="InterPro"/>
</dbReference>